<reference evidence="2" key="1">
    <citation type="journal article" date="2005" name="Nature">
        <title>The map-based sequence of the rice genome.</title>
        <authorList>
            <consortium name="International rice genome sequencing project (IRGSP)"/>
            <person name="Matsumoto T."/>
            <person name="Wu J."/>
            <person name="Kanamori H."/>
            <person name="Katayose Y."/>
            <person name="Fujisawa M."/>
            <person name="Namiki N."/>
            <person name="Mizuno H."/>
            <person name="Yamamoto K."/>
            <person name="Antonio B.A."/>
            <person name="Baba T."/>
            <person name="Sakata K."/>
            <person name="Nagamura Y."/>
            <person name="Aoki H."/>
            <person name="Arikawa K."/>
            <person name="Arita K."/>
            <person name="Bito T."/>
            <person name="Chiden Y."/>
            <person name="Fujitsuka N."/>
            <person name="Fukunaka R."/>
            <person name="Hamada M."/>
            <person name="Harada C."/>
            <person name="Hayashi A."/>
            <person name="Hijishita S."/>
            <person name="Honda M."/>
            <person name="Hosokawa S."/>
            <person name="Ichikawa Y."/>
            <person name="Idonuma A."/>
            <person name="Iijima M."/>
            <person name="Ikeda M."/>
            <person name="Ikeno M."/>
            <person name="Ito K."/>
            <person name="Ito S."/>
            <person name="Ito T."/>
            <person name="Ito Y."/>
            <person name="Ito Y."/>
            <person name="Iwabuchi A."/>
            <person name="Kamiya K."/>
            <person name="Karasawa W."/>
            <person name="Kurita K."/>
            <person name="Katagiri S."/>
            <person name="Kikuta A."/>
            <person name="Kobayashi H."/>
            <person name="Kobayashi N."/>
            <person name="Machita K."/>
            <person name="Maehara T."/>
            <person name="Masukawa M."/>
            <person name="Mizubayashi T."/>
            <person name="Mukai Y."/>
            <person name="Nagasaki H."/>
            <person name="Nagata Y."/>
            <person name="Naito S."/>
            <person name="Nakashima M."/>
            <person name="Nakama Y."/>
            <person name="Nakamichi Y."/>
            <person name="Nakamura M."/>
            <person name="Meguro A."/>
            <person name="Negishi M."/>
            <person name="Ohta I."/>
            <person name="Ohta T."/>
            <person name="Okamoto M."/>
            <person name="Ono N."/>
            <person name="Saji S."/>
            <person name="Sakaguchi M."/>
            <person name="Sakai K."/>
            <person name="Shibata M."/>
            <person name="Shimokawa T."/>
            <person name="Song J."/>
            <person name="Takazaki Y."/>
            <person name="Terasawa K."/>
            <person name="Tsugane M."/>
            <person name="Tsuji K."/>
            <person name="Ueda S."/>
            <person name="Waki K."/>
            <person name="Yamagata H."/>
            <person name="Yamamoto M."/>
            <person name="Yamamoto S."/>
            <person name="Yamane H."/>
            <person name="Yoshiki S."/>
            <person name="Yoshihara R."/>
            <person name="Yukawa K."/>
            <person name="Zhong H."/>
            <person name="Yano M."/>
            <person name="Yuan Q."/>
            <person name="Ouyang S."/>
            <person name="Liu J."/>
            <person name="Jones K.M."/>
            <person name="Gansberger K."/>
            <person name="Moffat K."/>
            <person name="Hill J."/>
            <person name="Bera J."/>
            <person name="Fadrosh D."/>
            <person name="Jin S."/>
            <person name="Johri S."/>
            <person name="Kim M."/>
            <person name="Overton L."/>
            <person name="Reardon M."/>
            <person name="Tsitrin T."/>
            <person name="Vuong H."/>
            <person name="Weaver B."/>
            <person name="Ciecko A."/>
            <person name="Tallon L."/>
            <person name="Jackson J."/>
            <person name="Pai G."/>
            <person name="Aken S.V."/>
            <person name="Utterback T."/>
            <person name="Reidmuller S."/>
            <person name="Feldblyum T."/>
            <person name="Hsiao J."/>
            <person name="Zismann V."/>
            <person name="Iobst S."/>
            <person name="de Vazeille A.R."/>
            <person name="Buell C.R."/>
            <person name="Ying K."/>
            <person name="Li Y."/>
            <person name="Lu T."/>
            <person name="Huang Y."/>
            <person name="Zhao Q."/>
            <person name="Feng Q."/>
            <person name="Zhang L."/>
            <person name="Zhu J."/>
            <person name="Weng Q."/>
            <person name="Mu J."/>
            <person name="Lu Y."/>
            <person name="Fan D."/>
            <person name="Liu Y."/>
            <person name="Guan J."/>
            <person name="Zhang Y."/>
            <person name="Yu S."/>
            <person name="Liu X."/>
            <person name="Zhang Y."/>
            <person name="Hong G."/>
            <person name="Han B."/>
            <person name="Choisne N."/>
            <person name="Demange N."/>
            <person name="Orjeda G."/>
            <person name="Samain S."/>
            <person name="Cattolico L."/>
            <person name="Pelletier E."/>
            <person name="Couloux A."/>
            <person name="Segurens B."/>
            <person name="Wincker P."/>
            <person name="D'Hont A."/>
            <person name="Scarpelli C."/>
            <person name="Weissenbach J."/>
            <person name="Salanoubat M."/>
            <person name="Quetier F."/>
            <person name="Yu Y."/>
            <person name="Kim H.R."/>
            <person name="Rambo T."/>
            <person name="Currie J."/>
            <person name="Collura K."/>
            <person name="Luo M."/>
            <person name="Yang T."/>
            <person name="Ammiraju J.S.S."/>
            <person name="Engler F."/>
            <person name="Soderlund C."/>
            <person name="Wing R.A."/>
            <person name="Palmer L.E."/>
            <person name="de la Bastide M."/>
            <person name="Spiegel L."/>
            <person name="Nascimento L."/>
            <person name="Zutavern T."/>
            <person name="O'Shaughnessy A."/>
            <person name="Dike S."/>
            <person name="Dedhia N."/>
            <person name="Preston R."/>
            <person name="Balija V."/>
            <person name="McCombie W.R."/>
            <person name="Chow T."/>
            <person name="Chen H."/>
            <person name="Chung M."/>
            <person name="Chen C."/>
            <person name="Shaw J."/>
            <person name="Wu H."/>
            <person name="Hsiao K."/>
            <person name="Chao Y."/>
            <person name="Chu M."/>
            <person name="Cheng C."/>
            <person name="Hour A."/>
            <person name="Lee P."/>
            <person name="Lin S."/>
            <person name="Lin Y."/>
            <person name="Liou J."/>
            <person name="Liu S."/>
            <person name="Hsing Y."/>
            <person name="Raghuvanshi S."/>
            <person name="Mohanty A."/>
            <person name="Bharti A.K."/>
            <person name="Gaur A."/>
            <person name="Gupta V."/>
            <person name="Kumar D."/>
            <person name="Ravi V."/>
            <person name="Vij S."/>
            <person name="Kapur A."/>
            <person name="Khurana P."/>
            <person name="Khurana P."/>
            <person name="Khurana J.P."/>
            <person name="Tyagi A.K."/>
            <person name="Gaikwad K."/>
            <person name="Singh A."/>
            <person name="Dalal V."/>
            <person name="Srivastava S."/>
            <person name="Dixit A."/>
            <person name="Pal A.K."/>
            <person name="Ghazi I.A."/>
            <person name="Yadav M."/>
            <person name="Pandit A."/>
            <person name="Bhargava A."/>
            <person name="Sureshbabu K."/>
            <person name="Batra K."/>
            <person name="Sharma T.R."/>
            <person name="Mohapatra T."/>
            <person name="Singh N.K."/>
            <person name="Messing J."/>
            <person name="Nelson A.B."/>
            <person name="Fuks G."/>
            <person name="Kavchok S."/>
            <person name="Keizer G."/>
            <person name="Linton E."/>
            <person name="Llaca V."/>
            <person name="Song R."/>
            <person name="Tanyolac B."/>
            <person name="Young S."/>
            <person name="Ho-Il K."/>
            <person name="Hahn J.H."/>
            <person name="Sangsakoo G."/>
            <person name="Vanavichit A."/>
            <person name="de Mattos Luiz.A.T."/>
            <person name="Zimmer P.D."/>
            <person name="Malone G."/>
            <person name="Dellagostin O."/>
            <person name="de Oliveira A.C."/>
            <person name="Bevan M."/>
            <person name="Bancroft I."/>
            <person name="Minx P."/>
            <person name="Cordum H."/>
            <person name="Wilson R."/>
            <person name="Cheng Z."/>
            <person name="Jin W."/>
            <person name="Jiang J."/>
            <person name="Leong S.A."/>
            <person name="Iwama H."/>
            <person name="Gojobori T."/>
            <person name="Itoh T."/>
            <person name="Niimura Y."/>
            <person name="Fujii Y."/>
            <person name="Habara T."/>
            <person name="Sakai H."/>
            <person name="Sato Y."/>
            <person name="Wilson G."/>
            <person name="Kumar K."/>
            <person name="McCouch S."/>
            <person name="Juretic N."/>
            <person name="Hoen D."/>
            <person name="Wright S."/>
            <person name="Bruskiewich R."/>
            <person name="Bureau T."/>
            <person name="Miyao A."/>
            <person name="Hirochika H."/>
            <person name="Nishikawa T."/>
            <person name="Kadowaki K."/>
            <person name="Sugiura M."/>
            <person name="Burr B."/>
            <person name="Sasaki T."/>
        </authorList>
    </citation>
    <scope>NUCLEOTIDE SEQUENCE [LARGE SCALE GENOMIC DNA]</scope>
    <source>
        <strain evidence="2">cv. Nipponbare</strain>
    </source>
</reference>
<dbReference type="AlphaFoldDB" id="Q7G3K3"/>
<name>Q7G3K3_ORYSJ</name>
<gene>
    <name evidence="1" type="ORF">OSJNAb0078C13.12</name>
</gene>
<reference evidence="2" key="2">
    <citation type="journal article" date="2008" name="Nucleic Acids Res.">
        <title>The rice annotation project database (RAP-DB): 2008 update.</title>
        <authorList>
            <consortium name="The rice annotation project (RAP)"/>
        </authorList>
    </citation>
    <scope>GENOME REANNOTATION</scope>
    <source>
        <strain evidence="2">cv. Nipponbare</strain>
    </source>
</reference>
<organism evidence="1 2">
    <name type="scientific">Oryza sativa subsp. japonica</name>
    <name type="common">Rice</name>
    <dbReference type="NCBI Taxonomy" id="39947"/>
    <lineage>
        <taxon>Eukaryota</taxon>
        <taxon>Viridiplantae</taxon>
        <taxon>Streptophyta</taxon>
        <taxon>Embryophyta</taxon>
        <taxon>Tracheophyta</taxon>
        <taxon>Spermatophyta</taxon>
        <taxon>Magnoliopsida</taxon>
        <taxon>Liliopsida</taxon>
        <taxon>Poales</taxon>
        <taxon>Poaceae</taxon>
        <taxon>BOP clade</taxon>
        <taxon>Oryzoideae</taxon>
        <taxon>Oryzeae</taxon>
        <taxon>Oryzinae</taxon>
        <taxon>Oryza</taxon>
        <taxon>Oryza sativa</taxon>
    </lineage>
</organism>
<dbReference type="Proteomes" id="UP000000763">
    <property type="component" value="Chromosome 10"/>
</dbReference>
<evidence type="ECO:0000313" key="1">
    <source>
        <dbReference type="EMBL" id="AAM74429.1"/>
    </source>
</evidence>
<accession>Q7G3K3</accession>
<evidence type="ECO:0000313" key="2">
    <source>
        <dbReference type="Proteomes" id="UP000000763"/>
    </source>
</evidence>
<dbReference type="EMBL" id="AC123594">
    <property type="protein sequence ID" value="AAM74429.1"/>
    <property type="molecule type" value="Genomic_DNA"/>
</dbReference>
<protein>
    <submittedName>
        <fullName evidence="1">Uncharacterized protein</fullName>
    </submittedName>
</protein>
<proteinExistence type="predicted"/>
<sequence length="62" mass="6653">MVFAHCRRRNISEVATGEIGRIGLATLVEDESEINWEVDPNAKHIGLHGGAKADGSIEIGDP</sequence>